<sequence length="248" mass="24923">MRKRRLLAVLPAALLAPAGTLPAHAAPTPPPAERPTTKIVGGVPASETYSFMASLQSSAGRHNCGGSLVAASWVVTAAHCGTPYQVRIGATRYDSGGEVRRVASRQTLGGDVALLRLASPATSAPVPIAASAPAGSATRLLGWGQTCPQRGCGPAPVGLRQLDTRILPDAQCPGIASNELCIEGGGGRGACYGDSGGPALTGSSGRWRLVGATSRGTASTCATSPAIYGDVTAYRTRIQQIIGGAALG</sequence>
<dbReference type="InterPro" id="IPR001314">
    <property type="entry name" value="Peptidase_S1A"/>
</dbReference>
<dbReference type="InterPro" id="IPR001254">
    <property type="entry name" value="Trypsin_dom"/>
</dbReference>
<reference evidence="6 7" key="1">
    <citation type="submission" date="2019-06" db="EMBL/GenBank/DDBJ databases">
        <title>Sequencing the genomes of 1000 actinobacteria strains.</title>
        <authorList>
            <person name="Klenk H.-P."/>
        </authorList>
    </citation>
    <scope>NUCLEOTIDE SEQUENCE [LARGE SCALE GENOMIC DNA]</scope>
    <source>
        <strain evidence="6 7">DSM 45043</strain>
    </source>
</reference>
<keyword evidence="4" id="KW-0732">Signal</keyword>
<dbReference type="InterPro" id="IPR050430">
    <property type="entry name" value="Peptidase_S1"/>
</dbReference>
<gene>
    <name evidence="6" type="ORF">FHX41_1460</name>
</gene>
<dbReference type="PROSITE" id="PS50240">
    <property type="entry name" value="TRYPSIN_DOM"/>
    <property type="match status" value="1"/>
</dbReference>
<evidence type="ECO:0000259" key="5">
    <source>
        <dbReference type="PROSITE" id="PS50240"/>
    </source>
</evidence>
<dbReference type="GO" id="GO:0006508">
    <property type="term" value="P:proteolysis"/>
    <property type="evidence" value="ECO:0007669"/>
    <property type="project" value="InterPro"/>
</dbReference>
<proteinExistence type="inferred from homology"/>
<feature type="region of interest" description="Disordered" evidence="3">
    <location>
        <begin position="20"/>
        <end position="40"/>
    </location>
</feature>
<dbReference type="SMART" id="SM00020">
    <property type="entry name" value="Tryp_SPc"/>
    <property type="match status" value="1"/>
</dbReference>
<dbReference type="Proteomes" id="UP000316706">
    <property type="component" value="Unassembled WGS sequence"/>
</dbReference>
<dbReference type="PANTHER" id="PTHR24276:SF91">
    <property type="entry name" value="AT26814P-RELATED"/>
    <property type="match status" value="1"/>
</dbReference>
<evidence type="ECO:0000256" key="3">
    <source>
        <dbReference type="SAM" id="MobiDB-lite"/>
    </source>
</evidence>
<feature type="signal peptide" evidence="4">
    <location>
        <begin position="1"/>
        <end position="25"/>
    </location>
</feature>
<dbReference type="PRINTS" id="PR00722">
    <property type="entry name" value="CHYMOTRYPSIN"/>
</dbReference>
<name>A0A543IB84_9ACTN</name>
<dbReference type="InterPro" id="IPR043504">
    <property type="entry name" value="Peptidase_S1_PA_chymotrypsin"/>
</dbReference>
<dbReference type="SUPFAM" id="SSF50494">
    <property type="entry name" value="Trypsin-like serine proteases"/>
    <property type="match status" value="1"/>
</dbReference>
<keyword evidence="2" id="KW-1015">Disulfide bond</keyword>
<comment type="similarity">
    <text evidence="1">Belongs to the peptidase S1 family.</text>
</comment>
<comment type="caution">
    <text evidence="6">The sequence shown here is derived from an EMBL/GenBank/DDBJ whole genome shotgun (WGS) entry which is preliminary data.</text>
</comment>
<evidence type="ECO:0000256" key="1">
    <source>
        <dbReference type="ARBA" id="ARBA00007664"/>
    </source>
</evidence>
<dbReference type="GO" id="GO:0004252">
    <property type="term" value="F:serine-type endopeptidase activity"/>
    <property type="evidence" value="ECO:0007669"/>
    <property type="project" value="InterPro"/>
</dbReference>
<dbReference type="Pfam" id="PF00089">
    <property type="entry name" value="Trypsin"/>
    <property type="match status" value="1"/>
</dbReference>
<feature type="domain" description="Peptidase S1" evidence="5">
    <location>
        <begin position="39"/>
        <end position="243"/>
    </location>
</feature>
<dbReference type="PANTHER" id="PTHR24276">
    <property type="entry name" value="POLYSERASE-RELATED"/>
    <property type="match status" value="1"/>
</dbReference>
<dbReference type="CDD" id="cd00190">
    <property type="entry name" value="Tryp_SPc"/>
    <property type="match status" value="1"/>
</dbReference>
<dbReference type="OrthoDB" id="3657335at2"/>
<dbReference type="PROSITE" id="PS00134">
    <property type="entry name" value="TRYPSIN_HIS"/>
    <property type="match status" value="1"/>
</dbReference>
<dbReference type="AlphaFoldDB" id="A0A543IB84"/>
<evidence type="ECO:0000256" key="4">
    <source>
        <dbReference type="SAM" id="SignalP"/>
    </source>
</evidence>
<dbReference type="InterPro" id="IPR009003">
    <property type="entry name" value="Peptidase_S1_PA"/>
</dbReference>
<dbReference type="RefSeq" id="WP_141966922.1">
    <property type="nucleotide sequence ID" value="NZ_VFPO01000001.1"/>
</dbReference>
<protein>
    <submittedName>
        <fullName evidence="6">Trypsin</fullName>
    </submittedName>
</protein>
<evidence type="ECO:0000313" key="7">
    <source>
        <dbReference type="Proteomes" id="UP000316706"/>
    </source>
</evidence>
<evidence type="ECO:0000256" key="2">
    <source>
        <dbReference type="ARBA" id="ARBA00023157"/>
    </source>
</evidence>
<dbReference type="EMBL" id="VFPO01000001">
    <property type="protein sequence ID" value="TQM67839.1"/>
    <property type="molecule type" value="Genomic_DNA"/>
</dbReference>
<organism evidence="6 7">
    <name type="scientific">Actinomadura hallensis</name>
    <dbReference type="NCBI Taxonomy" id="337895"/>
    <lineage>
        <taxon>Bacteria</taxon>
        <taxon>Bacillati</taxon>
        <taxon>Actinomycetota</taxon>
        <taxon>Actinomycetes</taxon>
        <taxon>Streptosporangiales</taxon>
        <taxon>Thermomonosporaceae</taxon>
        <taxon>Actinomadura</taxon>
    </lineage>
</organism>
<dbReference type="Gene3D" id="2.40.10.10">
    <property type="entry name" value="Trypsin-like serine proteases"/>
    <property type="match status" value="1"/>
</dbReference>
<keyword evidence="7" id="KW-1185">Reference proteome</keyword>
<accession>A0A543IB84</accession>
<feature type="chain" id="PRO_5022090914" evidence="4">
    <location>
        <begin position="26"/>
        <end position="248"/>
    </location>
</feature>
<evidence type="ECO:0000313" key="6">
    <source>
        <dbReference type="EMBL" id="TQM67839.1"/>
    </source>
</evidence>
<dbReference type="InterPro" id="IPR018114">
    <property type="entry name" value="TRYPSIN_HIS"/>
</dbReference>